<protein>
    <recommendedName>
        <fullName evidence="4">Secreted protein</fullName>
    </recommendedName>
</protein>
<name>A0AAD6TI40_9AGAR</name>
<keyword evidence="3" id="KW-1185">Reference proteome</keyword>
<evidence type="ECO:0000313" key="3">
    <source>
        <dbReference type="Proteomes" id="UP001218188"/>
    </source>
</evidence>
<accession>A0AAD6TI40</accession>
<comment type="caution">
    <text evidence="2">The sequence shown here is derived from an EMBL/GenBank/DDBJ whole genome shotgun (WGS) entry which is preliminary data.</text>
</comment>
<dbReference type="Proteomes" id="UP001218188">
    <property type="component" value="Unassembled WGS sequence"/>
</dbReference>
<reference evidence="2" key="1">
    <citation type="submission" date="2023-03" db="EMBL/GenBank/DDBJ databases">
        <title>Massive genome expansion in bonnet fungi (Mycena s.s.) driven by repeated elements and novel gene families across ecological guilds.</title>
        <authorList>
            <consortium name="Lawrence Berkeley National Laboratory"/>
            <person name="Harder C.B."/>
            <person name="Miyauchi S."/>
            <person name="Viragh M."/>
            <person name="Kuo A."/>
            <person name="Thoen E."/>
            <person name="Andreopoulos B."/>
            <person name="Lu D."/>
            <person name="Skrede I."/>
            <person name="Drula E."/>
            <person name="Henrissat B."/>
            <person name="Morin E."/>
            <person name="Kohler A."/>
            <person name="Barry K."/>
            <person name="LaButti K."/>
            <person name="Morin E."/>
            <person name="Salamov A."/>
            <person name="Lipzen A."/>
            <person name="Mereny Z."/>
            <person name="Hegedus B."/>
            <person name="Baldrian P."/>
            <person name="Stursova M."/>
            <person name="Weitz H."/>
            <person name="Taylor A."/>
            <person name="Grigoriev I.V."/>
            <person name="Nagy L.G."/>
            <person name="Martin F."/>
            <person name="Kauserud H."/>
        </authorList>
    </citation>
    <scope>NUCLEOTIDE SEQUENCE</scope>
    <source>
        <strain evidence="2">CBHHK200</strain>
    </source>
</reference>
<evidence type="ECO:0000313" key="2">
    <source>
        <dbReference type="EMBL" id="KAJ7045720.1"/>
    </source>
</evidence>
<evidence type="ECO:0000256" key="1">
    <source>
        <dbReference type="SAM" id="SignalP"/>
    </source>
</evidence>
<gene>
    <name evidence="2" type="ORF">C8F04DRAFT_446951</name>
</gene>
<sequence length="70" mass="7587">MGRLGGHALLMPMLLPTVVRALHQMPSSNLVQAGSPTSFHRSFSHSIRSDLSNQHVYSLISTGNYSCCST</sequence>
<feature type="chain" id="PRO_5042205006" description="Secreted protein" evidence="1">
    <location>
        <begin position="22"/>
        <end position="70"/>
    </location>
</feature>
<proteinExistence type="predicted"/>
<keyword evidence="1" id="KW-0732">Signal</keyword>
<organism evidence="2 3">
    <name type="scientific">Mycena alexandri</name>
    <dbReference type="NCBI Taxonomy" id="1745969"/>
    <lineage>
        <taxon>Eukaryota</taxon>
        <taxon>Fungi</taxon>
        <taxon>Dikarya</taxon>
        <taxon>Basidiomycota</taxon>
        <taxon>Agaricomycotina</taxon>
        <taxon>Agaricomycetes</taxon>
        <taxon>Agaricomycetidae</taxon>
        <taxon>Agaricales</taxon>
        <taxon>Marasmiineae</taxon>
        <taxon>Mycenaceae</taxon>
        <taxon>Mycena</taxon>
    </lineage>
</organism>
<feature type="signal peptide" evidence="1">
    <location>
        <begin position="1"/>
        <end position="21"/>
    </location>
</feature>
<evidence type="ECO:0008006" key="4">
    <source>
        <dbReference type="Google" id="ProtNLM"/>
    </source>
</evidence>
<dbReference type="EMBL" id="JARJCM010000004">
    <property type="protein sequence ID" value="KAJ7045720.1"/>
    <property type="molecule type" value="Genomic_DNA"/>
</dbReference>
<dbReference type="AlphaFoldDB" id="A0AAD6TI40"/>